<accession>A0AA36GCC7</accession>
<dbReference type="Proteomes" id="UP001176961">
    <property type="component" value="Unassembled WGS sequence"/>
</dbReference>
<sequence length="71" mass="8041">MTSEILRSVNLTFQLYRRLQILVKNRTSDLVYANISTYARIPQEAHQILVGLEVRKVNLAAATPPCQKNAT</sequence>
<evidence type="ECO:0000313" key="1">
    <source>
        <dbReference type="EMBL" id="CAJ0588697.1"/>
    </source>
</evidence>
<reference evidence="1" key="1">
    <citation type="submission" date="2023-07" db="EMBL/GenBank/DDBJ databases">
        <authorList>
            <consortium name="CYATHOMIX"/>
        </authorList>
    </citation>
    <scope>NUCLEOTIDE SEQUENCE</scope>
    <source>
        <strain evidence="1">N/A</strain>
    </source>
</reference>
<dbReference type="AlphaFoldDB" id="A0AA36GCC7"/>
<protein>
    <submittedName>
        <fullName evidence="1">Uncharacterized protein</fullName>
    </submittedName>
</protein>
<organism evidence="1 2">
    <name type="scientific">Cylicocyclus nassatus</name>
    <name type="common">Nematode worm</name>
    <dbReference type="NCBI Taxonomy" id="53992"/>
    <lineage>
        <taxon>Eukaryota</taxon>
        <taxon>Metazoa</taxon>
        <taxon>Ecdysozoa</taxon>
        <taxon>Nematoda</taxon>
        <taxon>Chromadorea</taxon>
        <taxon>Rhabditida</taxon>
        <taxon>Rhabditina</taxon>
        <taxon>Rhabditomorpha</taxon>
        <taxon>Strongyloidea</taxon>
        <taxon>Strongylidae</taxon>
        <taxon>Cylicocyclus</taxon>
    </lineage>
</organism>
<keyword evidence="2" id="KW-1185">Reference proteome</keyword>
<dbReference type="EMBL" id="CATQJL010000001">
    <property type="protein sequence ID" value="CAJ0588697.1"/>
    <property type="molecule type" value="Genomic_DNA"/>
</dbReference>
<comment type="caution">
    <text evidence="1">The sequence shown here is derived from an EMBL/GenBank/DDBJ whole genome shotgun (WGS) entry which is preliminary data.</text>
</comment>
<proteinExistence type="predicted"/>
<name>A0AA36GCC7_CYLNA</name>
<evidence type="ECO:0000313" key="2">
    <source>
        <dbReference type="Proteomes" id="UP001176961"/>
    </source>
</evidence>
<gene>
    <name evidence="1" type="ORF">CYNAS_LOCUS680</name>
</gene>